<proteinExistence type="predicted"/>
<comment type="caution">
    <text evidence="1">The sequence shown here is derived from an EMBL/GenBank/DDBJ whole genome shotgun (WGS) entry which is preliminary data.</text>
</comment>
<reference evidence="1 2" key="1">
    <citation type="submission" date="2016-04" db="EMBL/GenBank/DDBJ databases">
        <title>Genome analyses suggest a sexual origin of heterokaryosis in a supposedly ancient asexual fungus.</title>
        <authorList>
            <person name="Ropars J."/>
            <person name="Sedzielewska K."/>
            <person name="Noel J."/>
            <person name="Charron P."/>
            <person name="Farinelli L."/>
            <person name="Marton T."/>
            <person name="Kruger M."/>
            <person name="Pelin A."/>
            <person name="Brachmann A."/>
            <person name="Corradi N."/>
        </authorList>
    </citation>
    <scope>NUCLEOTIDE SEQUENCE [LARGE SCALE GENOMIC DNA]</scope>
    <source>
        <strain evidence="1 2">A5</strain>
    </source>
</reference>
<dbReference type="EMBL" id="LLXJ01000293">
    <property type="protein sequence ID" value="PKC11677.1"/>
    <property type="molecule type" value="Genomic_DNA"/>
</dbReference>
<reference evidence="1 2" key="2">
    <citation type="submission" date="2017-09" db="EMBL/GenBank/DDBJ databases">
        <title>Extensive intraspecific genome diversity in a model arbuscular mycorrhizal fungus.</title>
        <authorList>
            <person name="Chen E.C."/>
            <person name="Morin E."/>
            <person name="Beaudet D."/>
            <person name="Noel J."/>
            <person name="Ndikumana S."/>
            <person name="Charron P."/>
            <person name="St-Onge C."/>
            <person name="Giorgi J."/>
            <person name="Grigoriev I.V."/>
            <person name="Roux C."/>
            <person name="Martin F.M."/>
            <person name="Corradi N."/>
        </authorList>
    </citation>
    <scope>NUCLEOTIDE SEQUENCE [LARGE SCALE GENOMIC DNA]</scope>
    <source>
        <strain evidence="1 2">A5</strain>
    </source>
</reference>
<accession>A0A2N0PXX7</accession>
<sequence length="53" mass="6293">MHWILIQFVQCMSKCVNILTENATFLQQKTSTNIPLSDLNFQDARFAKYEIIW</sequence>
<organism evidence="1 2">
    <name type="scientific">Rhizophagus irregularis</name>
    <dbReference type="NCBI Taxonomy" id="588596"/>
    <lineage>
        <taxon>Eukaryota</taxon>
        <taxon>Fungi</taxon>
        <taxon>Fungi incertae sedis</taxon>
        <taxon>Mucoromycota</taxon>
        <taxon>Glomeromycotina</taxon>
        <taxon>Glomeromycetes</taxon>
        <taxon>Glomerales</taxon>
        <taxon>Glomeraceae</taxon>
        <taxon>Rhizophagus</taxon>
    </lineage>
</organism>
<gene>
    <name evidence="1" type="ORF">RhiirA5_353927</name>
</gene>
<dbReference type="Proteomes" id="UP000232722">
    <property type="component" value="Unassembled WGS sequence"/>
</dbReference>
<evidence type="ECO:0000313" key="1">
    <source>
        <dbReference type="EMBL" id="PKC11677.1"/>
    </source>
</evidence>
<protein>
    <submittedName>
        <fullName evidence="1">Uncharacterized protein</fullName>
    </submittedName>
</protein>
<evidence type="ECO:0000313" key="2">
    <source>
        <dbReference type="Proteomes" id="UP000232722"/>
    </source>
</evidence>
<dbReference type="AlphaFoldDB" id="A0A2N0PXX7"/>
<name>A0A2N0PXX7_9GLOM</name>